<keyword evidence="1" id="KW-0732">Signal</keyword>
<feature type="chain" id="PRO_5009305824" evidence="1">
    <location>
        <begin position="25"/>
        <end position="167"/>
    </location>
</feature>
<feature type="signal peptide" evidence="1">
    <location>
        <begin position="1"/>
        <end position="24"/>
    </location>
</feature>
<evidence type="ECO:0000313" key="3">
    <source>
        <dbReference type="WBParaSite" id="BXY_1049400.1"/>
    </source>
</evidence>
<reference evidence="3" key="1">
    <citation type="submission" date="2016-11" db="UniProtKB">
        <authorList>
            <consortium name="WormBaseParasite"/>
        </authorList>
    </citation>
    <scope>IDENTIFICATION</scope>
</reference>
<evidence type="ECO:0000256" key="1">
    <source>
        <dbReference type="SAM" id="SignalP"/>
    </source>
</evidence>
<accession>A0A1I7SBU5</accession>
<dbReference type="AlphaFoldDB" id="A0A1I7SBU5"/>
<name>A0A1I7SBU5_BURXY</name>
<dbReference type="Proteomes" id="UP000095284">
    <property type="component" value="Unplaced"/>
</dbReference>
<proteinExistence type="predicted"/>
<evidence type="ECO:0000313" key="2">
    <source>
        <dbReference type="Proteomes" id="UP000095284"/>
    </source>
</evidence>
<dbReference type="WBParaSite" id="BXY_1049400.1">
    <property type="protein sequence ID" value="BXY_1049400.1"/>
    <property type="gene ID" value="BXY_1049400"/>
</dbReference>
<sequence length="167" mass="18900">MKSFFRMSPLLLIVFLGVVSTVYGQSSRIPFVRFASTTPNNVVERKVEIENGTEAQSLAPDLGMEVNLNDFGGNYTTDMPLEMLLLRAEMENRNAGPMYWPFESFCLFDSQCNTHCGSHQTVCEGSLNSTCLESTCYRGTCFYCCEKEHGECKYPIPGIERHHQRRG</sequence>
<protein>
    <submittedName>
        <fullName evidence="3">Defensin_propep domain-containing protein</fullName>
    </submittedName>
</protein>
<organism evidence="2 3">
    <name type="scientific">Bursaphelenchus xylophilus</name>
    <name type="common">Pinewood nematode worm</name>
    <name type="synonym">Aphelenchoides xylophilus</name>
    <dbReference type="NCBI Taxonomy" id="6326"/>
    <lineage>
        <taxon>Eukaryota</taxon>
        <taxon>Metazoa</taxon>
        <taxon>Ecdysozoa</taxon>
        <taxon>Nematoda</taxon>
        <taxon>Chromadorea</taxon>
        <taxon>Rhabditida</taxon>
        <taxon>Tylenchina</taxon>
        <taxon>Tylenchomorpha</taxon>
        <taxon>Aphelenchoidea</taxon>
        <taxon>Aphelenchoididae</taxon>
        <taxon>Bursaphelenchus</taxon>
    </lineage>
</organism>